<dbReference type="AlphaFoldDB" id="X0THC6"/>
<accession>X0THC6</accession>
<comment type="caution">
    <text evidence="1">The sequence shown here is derived from an EMBL/GenBank/DDBJ whole genome shotgun (WGS) entry which is preliminary data.</text>
</comment>
<evidence type="ECO:0000313" key="1">
    <source>
        <dbReference type="EMBL" id="GAF86701.1"/>
    </source>
</evidence>
<reference evidence="1" key="1">
    <citation type="journal article" date="2014" name="Front. Microbiol.">
        <title>High frequency of phylogenetically diverse reductive dehalogenase-homologous genes in deep subseafloor sedimentary metagenomes.</title>
        <authorList>
            <person name="Kawai M."/>
            <person name="Futagami T."/>
            <person name="Toyoda A."/>
            <person name="Takaki Y."/>
            <person name="Nishi S."/>
            <person name="Hori S."/>
            <person name="Arai W."/>
            <person name="Tsubouchi T."/>
            <person name="Morono Y."/>
            <person name="Uchiyama I."/>
            <person name="Ito T."/>
            <person name="Fujiyama A."/>
            <person name="Inagaki F."/>
            <person name="Takami H."/>
        </authorList>
    </citation>
    <scope>NUCLEOTIDE SEQUENCE</scope>
    <source>
        <strain evidence="1">Expedition CK06-06</strain>
    </source>
</reference>
<dbReference type="InterPro" id="IPR029062">
    <property type="entry name" value="Class_I_gatase-like"/>
</dbReference>
<gene>
    <name evidence="1" type="ORF">S01H1_24961</name>
</gene>
<name>X0THC6_9ZZZZ</name>
<dbReference type="EMBL" id="BARS01015036">
    <property type="protein sequence ID" value="GAF86701.1"/>
    <property type="molecule type" value="Genomic_DNA"/>
</dbReference>
<organism evidence="1">
    <name type="scientific">marine sediment metagenome</name>
    <dbReference type="NCBI Taxonomy" id="412755"/>
    <lineage>
        <taxon>unclassified sequences</taxon>
        <taxon>metagenomes</taxon>
        <taxon>ecological metagenomes</taxon>
    </lineage>
</organism>
<dbReference type="SUPFAM" id="SSF52317">
    <property type="entry name" value="Class I glutamine amidotransferase-like"/>
    <property type="match status" value="1"/>
</dbReference>
<proteinExistence type="predicted"/>
<protein>
    <submittedName>
        <fullName evidence="1">Uncharacterized protein</fullName>
    </submittedName>
</protein>
<sequence length="254" mass="28199">MPRDVVMENGGEELEGNVTEEMETIGQVIVDRSHGNKVSPYVLDYLSAELSKRGVFVGYSSDWDKVEAALGNATCLFIVAPTQGYTYEEYTAINEFVDGGGMLVFLSDASVEFLDTTVMQGAINSLANHWGLHFGKGYLYNMVNYHGFYRNVKVTQFEDTFLTEGLDTLVFFTSTYLSTTDADAAYTSYSTYNSVSEQTRVYATVSVIDTGNSTVAAFGDITWLMEPWIYTADNQRLAMNLVEAIEELQIGESD</sequence>